<reference evidence="6 7" key="1">
    <citation type="journal article" date="2019" name="Sci. Rep.">
        <title>Orb-weaving spider Araneus ventricosus genome elucidates the spidroin gene catalogue.</title>
        <authorList>
            <person name="Kono N."/>
            <person name="Nakamura H."/>
            <person name="Ohtoshi R."/>
            <person name="Moran D.A.P."/>
            <person name="Shinohara A."/>
            <person name="Yoshida Y."/>
            <person name="Fujiwara M."/>
            <person name="Mori M."/>
            <person name="Tomita M."/>
            <person name="Arakawa K."/>
        </authorList>
    </citation>
    <scope>NUCLEOTIDE SEQUENCE [LARGE SCALE GENOMIC DNA]</scope>
</reference>
<dbReference type="GO" id="GO:0006605">
    <property type="term" value="P:protein targeting"/>
    <property type="evidence" value="ECO:0007669"/>
    <property type="project" value="TreeGrafter"/>
</dbReference>
<evidence type="ECO:0000313" key="6">
    <source>
        <dbReference type="EMBL" id="GBM02025.1"/>
    </source>
</evidence>
<evidence type="ECO:0000256" key="4">
    <source>
        <dbReference type="SAM" id="Coils"/>
    </source>
</evidence>
<dbReference type="PANTHER" id="PTHR15751">
    <property type="entry name" value="TRAFFICKING KINESIN-BINDING PROTEIN"/>
    <property type="match status" value="1"/>
</dbReference>
<dbReference type="InterPro" id="IPR051946">
    <property type="entry name" value="Intracell_Traff-Reg"/>
</dbReference>
<dbReference type="GO" id="GO:0047496">
    <property type="term" value="P:vesicle transport along microtubule"/>
    <property type="evidence" value="ECO:0007669"/>
    <property type="project" value="TreeGrafter"/>
</dbReference>
<dbReference type="AlphaFoldDB" id="A0A4Y2CFB9"/>
<evidence type="ECO:0000256" key="2">
    <source>
        <dbReference type="ARBA" id="ARBA00023054"/>
    </source>
</evidence>
<accession>A0A4Y2CFB9</accession>
<dbReference type="InterPro" id="IPR006933">
    <property type="entry name" value="HAP1_N"/>
</dbReference>
<keyword evidence="3" id="KW-0496">Mitochondrion</keyword>
<protein>
    <submittedName>
        <fullName evidence="6">Trafficking kinesin-binding protein 1</fullName>
    </submittedName>
</protein>
<sequence>KERDLELAARIGQSLLDQNKDLRNRNDLLEQELSTSNETIIQLKHDLSVKNGLLQIYTQDLDTDSESGSPSKERGFSVSWDTLNKKISCLQEENHQLRTEALSRTFDIEEEEQKEMQLISDCVRQLTEANKQLTILQDEVGRKSEDSIRQQEEITQLLSQIVDLQRKLRD</sequence>
<gene>
    <name evidence="6" type="primary">Trak1_3</name>
    <name evidence="6" type="ORF">AVEN_33129_1</name>
</gene>
<feature type="non-terminal residue" evidence="6">
    <location>
        <position position="1"/>
    </location>
</feature>
<dbReference type="GO" id="GO:0031410">
    <property type="term" value="C:cytoplasmic vesicle"/>
    <property type="evidence" value="ECO:0007669"/>
    <property type="project" value="TreeGrafter"/>
</dbReference>
<evidence type="ECO:0000256" key="1">
    <source>
        <dbReference type="ARBA" id="ARBA00004173"/>
    </source>
</evidence>
<feature type="domain" description="HAP1 N-terminal" evidence="5">
    <location>
        <begin position="1"/>
        <end position="169"/>
    </location>
</feature>
<dbReference type="PANTHER" id="PTHR15751:SF12">
    <property type="entry name" value="TRAFFICKING KINESIN-BINDING PROTEIN MILT"/>
    <property type="match status" value="1"/>
</dbReference>
<dbReference type="EMBL" id="BGPR01086080">
    <property type="protein sequence ID" value="GBM02025.1"/>
    <property type="molecule type" value="Genomic_DNA"/>
</dbReference>
<feature type="coiled-coil region" evidence="4">
    <location>
        <begin position="12"/>
        <end position="46"/>
    </location>
</feature>
<evidence type="ECO:0000259" key="5">
    <source>
        <dbReference type="SMART" id="SM01424"/>
    </source>
</evidence>
<name>A0A4Y2CFB9_ARAVE</name>
<dbReference type="Proteomes" id="UP000499080">
    <property type="component" value="Unassembled WGS sequence"/>
</dbReference>
<proteinExistence type="predicted"/>
<comment type="subcellular location">
    <subcellularLocation>
        <location evidence="1">Mitochondrion</location>
    </subcellularLocation>
</comment>
<organism evidence="6 7">
    <name type="scientific">Araneus ventricosus</name>
    <name type="common">Orbweaver spider</name>
    <name type="synonym">Epeira ventricosa</name>
    <dbReference type="NCBI Taxonomy" id="182803"/>
    <lineage>
        <taxon>Eukaryota</taxon>
        <taxon>Metazoa</taxon>
        <taxon>Ecdysozoa</taxon>
        <taxon>Arthropoda</taxon>
        <taxon>Chelicerata</taxon>
        <taxon>Arachnida</taxon>
        <taxon>Araneae</taxon>
        <taxon>Araneomorphae</taxon>
        <taxon>Entelegynae</taxon>
        <taxon>Araneoidea</taxon>
        <taxon>Araneidae</taxon>
        <taxon>Araneus</taxon>
    </lineage>
</organism>
<keyword evidence="2 4" id="KW-0175">Coiled coil</keyword>
<keyword evidence="7" id="KW-1185">Reference proteome</keyword>
<comment type="caution">
    <text evidence="6">The sequence shown here is derived from an EMBL/GenBank/DDBJ whole genome shotgun (WGS) entry which is preliminary data.</text>
</comment>
<evidence type="ECO:0000256" key="3">
    <source>
        <dbReference type="ARBA" id="ARBA00023128"/>
    </source>
</evidence>
<dbReference type="GO" id="GO:0017022">
    <property type="term" value="F:myosin binding"/>
    <property type="evidence" value="ECO:0007669"/>
    <property type="project" value="TreeGrafter"/>
</dbReference>
<dbReference type="OrthoDB" id="10067624at2759"/>
<feature type="non-terminal residue" evidence="6">
    <location>
        <position position="170"/>
    </location>
</feature>
<dbReference type="GO" id="GO:0048311">
    <property type="term" value="P:mitochondrion distribution"/>
    <property type="evidence" value="ECO:0007669"/>
    <property type="project" value="TreeGrafter"/>
</dbReference>
<feature type="coiled-coil region" evidence="4">
    <location>
        <begin position="80"/>
        <end position="167"/>
    </location>
</feature>
<evidence type="ECO:0000313" key="7">
    <source>
        <dbReference type="Proteomes" id="UP000499080"/>
    </source>
</evidence>
<dbReference type="Pfam" id="PF04849">
    <property type="entry name" value="HAP1_N"/>
    <property type="match status" value="1"/>
</dbReference>
<dbReference type="SMART" id="SM01424">
    <property type="entry name" value="HAP1_N"/>
    <property type="match status" value="1"/>
</dbReference>
<dbReference type="GO" id="GO:0005739">
    <property type="term" value="C:mitochondrion"/>
    <property type="evidence" value="ECO:0007669"/>
    <property type="project" value="UniProtKB-SubCell"/>
</dbReference>